<keyword evidence="8" id="KW-0862">Zinc</keyword>
<proteinExistence type="inferred from homology"/>
<keyword evidence="6 8" id="KW-0418">Kinase</keyword>
<dbReference type="HAMAP" id="MF_00124">
    <property type="entry name" value="Thymidine_kinase"/>
    <property type="match status" value="1"/>
</dbReference>
<keyword evidence="8" id="KW-0479">Metal-binding</keyword>
<dbReference type="InterPro" id="IPR001267">
    <property type="entry name" value="Thymidine_kinase"/>
</dbReference>
<dbReference type="SUPFAM" id="SSF57716">
    <property type="entry name" value="Glucocorticoid receptor-like (DNA-binding domain)"/>
    <property type="match status" value="1"/>
</dbReference>
<evidence type="ECO:0000313" key="12">
    <source>
        <dbReference type="EMBL" id="MFD1835510.1"/>
    </source>
</evidence>
<dbReference type="InterPro" id="IPR027417">
    <property type="entry name" value="P-loop_NTPase"/>
</dbReference>
<evidence type="ECO:0000256" key="3">
    <source>
        <dbReference type="ARBA" id="ARBA00022634"/>
    </source>
</evidence>
<evidence type="ECO:0000256" key="7">
    <source>
        <dbReference type="ARBA" id="ARBA00022840"/>
    </source>
</evidence>
<evidence type="ECO:0000256" key="5">
    <source>
        <dbReference type="ARBA" id="ARBA00022741"/>
    </source>
</evidence>
<evidence type="ECO:0000256" key="6">
    <source>
        <dbReference type="ARBA" id="ARBA00022777"/>
    </source>
</evidence>
<keyword evidence="8" id="KW-0963">Cytoplasm</keyword>
<gene>
    <name evidence="8" type="primary">tdk</name>
    <name evidence="12" type="ORF">ACFSDA_10530</name>
</gene>
<feature type="binding site" evidence="8">
    <location>
        <position position="179"/>
    </location>
    <ligand>
        <name>Zn(2+)</name>
        <dbReference type="ChEBI" id="CHEBI:29105"/>
    </ligand>
</feature>
<dbReference type="PANTHER" id="PTHR11441:SF0">
    <property type="entry name" value="THYMIDINE KINASE, CYTOSOLIC"/>
    <property type="match status" value="1"/>
</dbReference>
<evidence type="ECO:0000256" key="9">
    <source>
        <dbReference type="RuleBase" id="RU000544"/>
    </source>
</evidence>
<keyword evidence="5 8" id="KW-0547">Nucleotide-binding</keyword>
<keyword evidence="7 8" id="KW-0067">ATP-binding</keyword>
<evidence type="ECO:0000256" key="2">
    <source>
        <dbReference type="ARBA" id="ARBA00012118"/>
    </source>
</evidence>
<dbReference type="Gene3D" id="3.30.60.20">
    <property type="match status" value="1"/>
</dbReference>
<feature type="active site" description="Proton acceptor" evidence="8">
    <location>
        <position position="120"/>
    </location>
</feature>
<dbReference type="EMBL" id="JBHUFL010000002">
    <property type="protein sequence ID" value="MFD1835510.1"/>
    <property type="molecule type" value="Genomic_DNA"/>
</dbReference>
<evidence type="ECO:0000256" key="11">
    <source>
        <dbReference type="SAM" id="MobiDB-lite"/>
    </source>
</evidence>
<feature type="binding site" evidence="8">
    <location>
        <begin position="119"/>
        <end position="122"/>
    </location>
    <ligand>
        <name>ATP</name>
        <dbReference type="ChEBI" id="CHEBI:30616"/>
    </ligand>
</feature>
<comment type="subunit">
    <text evidence="8">Homotetramer.</text>
</comment>
<keyword evidence="4 8" id="KW-0808">Transferase</keyword>
<feature type="binding site" evidence="8">
    <location>
        <begin position="46"/>
        <end position="53"/>
    </location>
    <ligand>
        <name>ATP</name>
        <dbReference type="ChEBI" id="CHEBI:30616"/>
    </ligand>
</feature>
<evidence type="ECO:0000313" key="13">
    <source>
        <dbReference type="Proteomes" id="UP001597280"/>
    </source>
</evidence>
<evidence type="ECO:0000256" key="4">
    <source>
        <dbReference type="ARBA" id="ARBA00022679"/>
    </source>
</evidence>
<evidence type="ECO:0000256" key="10">
    <source>
        <dbReference type="RuleBase" id="RU004165"/>
    </source>
</evidence>
<comment type="caution">
    <text evidence="12">The sequence shown here is derived from an EMBL/GenBank/DDBJ whole genome shotgun (WGS) entry which is preliminary data.</text>
</comment>
<reference evidence="13" key="1">
    <citation type="journal article" date="2019" name="Int. J. Syst. Evol. Microbiol.">
        <title>The Global Catalogue of Microorganisms (GCM) 10K type strain sequencing project: providing services to taxonomists for standard genome sequencing and annotation.</title>
        <authorList>
            <consortium name="The Broad Institute Genomics Platform"/>
            <consortium name="The Broad Institute Genome Sequencing Center for Infectious Disease"/>
            <person name="Wu L."/>
            <person name="Ma J."/>
        </authorList>
    </citation>
    <scope>NUCLEOTIDE SEQUENCE [LARGE SCALE GENOMIC DNA]</scope>
    <source>
        <strain evidence="13">JCM 11650</strain>
    </source>
</reference>
<dbReference type="Pfam" id="PF00265">
    <property type="entry name" value="TK"/>
    <property type="match status" value="1"/>
</dbReference>
<dbReference type="SUPFAM" id="SSF52540">
    <property type="entry name" value="P-loop containing nucleoside triphosphate hydrolases"/>
    <property type="match status" value="1"/>
</dbReference>
<dbReference type="PIRSF" id="PIRSF035805">
    <property type="entry name" value="TK_cell"/>
    <property type="match status" value="1"/>
</dbReference>
<comment type="catalytic activity">
    <reaction evidence="8 9">
        <text>thymidine + ATP = dTMP + ADP + H(+)</text>
        <dbReference type="Rhea" id="RHEA:19129"/>
        <dbReference type="ChEBI" id="CHEBI:15378"/>
        <dbReference type="ChEBI" id="CHEBI:17748"/>
        <dbReference type="ChEBI" id="CHEBI:30616"/>
        <dbReference type="ChEBI" id="CHEBI:63528"/>
        <dbReference type="ChEBI" id="CHEBI:456216"/>
        <dbReference type="EC" id="2.7.1.21"/>
    </reaction>
</comment>
<sequence>MGRAPGDEGGSAEAGRVLGDPSGPGAPAFRDVTTGTRAGRLEVIAGPMFAGKSEELIRRVRRAHLAGLRVEVLTHALDTRYAEGITAHTGDRIPARAVADAPALRDLLRAGAPDLLAIDEAQFFGPDLIDPVLEAARAGSIVVVAGLSVTFDGDPFPPLPALMALAEDVRKLTAVCSVCGRDAAYHQRIRAGDEEGLEIGAGAVGGAESYRARCLLHHERP</sequence>
<dbReference type="EC" id="2.7.1.21" evidence="2 8"/>
<accession>A0ABW4Q0H3</accession>
<evidence type="ECO:0000256" key="1">
    <source>
        <dbReference type="ARBA" id="ARBA00007587"/>
    </source>
</evidence>
<keyword evidence="3 8" id="KW-0237">DNA synthesis</keyword>
<organism evidence="12 13">
    <name type="scientific">Brachybacterium rhamnosum</name>
    <dbReference type="NCBI Taxonomy" id="173361"/>
    <lineage>
        <taxon>Bacteria</taxon>
        <taxon>Bacillati</taxon>
        <taxon>Actinomycetota</taxon>
        <taxon>Actinomycetes</taxon>
        <taxon>Micrococcales</taxon>
        <taxon>Dermabacteraceae</taxon>
        <taxon>Brachybacterium</taxon>
    </lineage>
</organism>
<name>A0ABW4Q0H3_9MICO</name>
<feature type="binding site" evidence="8">
    <location>
        <position position="214"/>
    </location>
    <ligand>
        <name>Zn(2+)</name>
        <dbReference type="ChEBI" id="CHEBI:29105"/>
    </ligand>
</feature>
<feature type="binding site" evidence="8">
    <location>
        <position position="217"/>
    </location>
    <ligand>
        <name>Zn(2+)</name>
        <dbReference type="ChEBI" id="CHEBI:29105"/>
    </ligand>
</feature>
<comment type="subcellular location">
    <subcellularLocation>
        <location evidence="8">Cytoplasm</location>
    </subcellularLocation>
</comment>
<dbReference type="Gene3D" id="3.40.50.300">
    <property type="entry name" value="P-loop containing nucleotide triphosphate hydrolases"/>
    <property type="match status" value="1"/>
</dbReference>
<keyword evidence="13" id="KW-1185">Reference proteome</keyword>
<feature type="binding site" evidence="8">
    <location>
        <position position="176"/>
    </location>
    <ligand>
        <name>Zn(2+)</name>
        <dbReference type="ChEBI" id="CHEBI:29105"/>
    </ligand>
</feature>
<dbReference type="RefSeq" id="WP_377827288.1">
    <property type="nucleotide sequence ID" value="NZ_BAAAIS010000002.1"/>
</dbReference>
<dbReference type="Proteomes" id="UP001597280">
    <property type="component" value="Unassembled WGS sequence"/>
</dbReference>
<comment type="similarity">
    <text evidence="1 8 10">Belongs to the thymidine kinase family.</text>
</comment>
<feature type="region of interest" description="Disordered" evidence="11">
    <location>
        <begin position="1"/>
        <end position="32"/>
    </location>
</feature>
<dbReference type="PANTHER" id="PTHR11441">
    <property type="entry name" value="THYMIDINE KINASE"/>
    <property type="match status" value="1"/>
</dbReference>
<evidence type="ECO:0000256" key="8">
    <source>
        <dbReference type="HAMAP-Rule" id="MF_00124"/>
    </source>
</evidence>
<protein>
    <recommendedName>
        <fullName evidence="2 8">Thymidine kinase</fullName>
        <ecNumber evidence="2 8">2.7.1.21</ecNumber>
    </recommendedName>
</protein>
<dbReference type="GO" id="GO:0016301">
    <property type="term" value="F:kinase activity"/>
    <property type="evidence" value="ECO:0007669"/>
    <property type="project" value="UniProtKB-KW"/>
</dbReference>